<dbReference type="PROSITE" id="PS00681">
    <property type="entry name" value="CHAPERONINS_CPN10"/>
    <property type="match status" value="1"/>
</dbReference>
<dbReference type="PRINTS" id="PR00297">
    <property type="entry name" value="CHAPERONIN10"/>
</dbReference>
<evidence type="ECO:0000313" key="6">
    <source>
        <dbReference type="Proteomes" id="UP000033188"/>
    </source>
</evidence>
<dbReference type="EMBL" id="LK391709">
    <property type="protein sequence ID" value="CDR96852.1"/>
    <property type="molecule type" value="Genomic_DNA"/>
</dbReference>
<proteinExistence type="inferred from homology"/>
<dbReference type="STRING" id="5866.A0A061DA71"/>
<reference evidence="6" key="1">
    <citation type="journal article" date="2014" name="Nucleic Acids Res.">
        <title>The evolutionary dynamics of variant antigen genes in Babesia reveal a history of genomic innovation underlying host-parasite interaction.</title>
        <authorList>
            <person name="Jackson A.P."/>
            <person name="Otto T.D."/>
            <person name="Darby A."/>
            <person name="Ramaprasad A."/>
            <person name="Xia D."/>
            <person name="Echaide I.E."/>
            <person name="Farber M."/>
            <person name="Gahlot S."/>
            <person name="Gamble J."/>
            <person name="Gupta D."/>
            <person name="Gupta Y."/>
            <person name="Jackson L."/>
            <person name="Malandrin L."/>
            <person name="Malas T.B."/>
            <person name="Moussa E."/>
            <person name="Nair M."/>
            <person name="Reid A.J."/>
            <person name="Sanders M."/>
            <person name="Sharma J."/>
            <person name="Tracey A."/>
            <person name="Quail M.A."/>
            <person name="Weir W."/>
            <person name="Wastling J.M."/>
            <person name="Hall N."/>
            <person name="Willadsen P."/>
            <person name="Lingelbach K."/>
            <person name="Shiels B."/>
            <person name="Tait A."/>
            <person name="Berriman M."/>
            <person name="Allred D.R."/>
            <person name="Pain A."/>
        </authorList>
    </citation>
    <scope>NUCLEOTIDE SEQUENCE [LARGE SCALE GENOMIC DNA]</scope>
    <source>
        <strain evidence="6">Bond</strain>
    </source>
</reference>
<dbReference type="Pfam" id="PF00166">
    <property type="entry name" value="Cpn10"/>
    <property type="match status" value="2"/>
</dbReference>
<dbReference type="RefSeq" id="XP_012769038.1">
    <property type="nucleotide sequence ID" value="XM_012913584.1"/>
</dbReference>
<dbReference type="InterPro" id="IPR037124">
    <property type="entry name" value="Chaperonin_GroES_sf"/>
</dbReference>
<dbReference type="GO" id="GO:0044183">
    <property type="term" value="F:protein folding chaperone"/>
    <property type="evidence" value="ECO:0007669"/>
    <property type="project" value="InterPro"/>
</dbReference>
<evidence type="ECO:0000256" key="2">
    <source>
        <dbReference type="ARBA" id="ARBA00023186"/>
    </source>
</evidence>
<dbReference type="PANTHER" id="PTHR10772">
    <property type="entry name" value="10 KDA HEAT SHOCK PROTEIN"/>
    <property type="match status" value="1"/>
</dbReference>
<name>A0A061DA71_BABBI</name>
<keyword evidence="4" id="KW-0732">Signal</keyword>
<keyword evidence="2 3" id="KW-0143">Chaperone</keyword>
<dbReference type="GO" id="GO:0005524">
    <property type="term" value="F:ATP binding"/>
    <property type="evidence" value="ECO:0007669"/>
    <property type="project" value="InterPro"/>
</dbReference>
<sequence>MSKVIAALLITQVARALCLRVSGGAQQQRAGAFVLPSTAIHAEPAPKRPLRHGAEAVSSSNEPLPPVKAYVPPLAPGDLKYMNQTLHGDFRPANNYVLIVKQEAQEYSAGGVYIGKQPNKEFAGRVLAVGPGRVVPETGAVIPMTVKVGDMVLYDPPTEEPVVSGTSRSRHRPQITYKNQQCVMVTEDQIYARIETDGLSPRPLSSADIRPLSDRLLVRIIDSPKKTQSGLVLARANETDGTIFRATVISAGPGEYTQDGKLLPVTEFKPGDTVLFSDAAADGGAFDLHRTQHAFVRRRAILARV</sequence>
<keyword evidence="6" id="KW-1185">Reference proteome</keyword>
<evidence type="ECO:0000256" key="1">
    <source>
        <dbReference type="ARBA" id="ARBA00006975"/>
    </source>
</evidence>
<evidence type="ECO:0000256" key="3">
    <source>
        <dbReference type="RuleBase" id="RU003479"/>
    </source>
</evidence>
<evidence type="ECO:0000256" key="4">
    <source>
        <dbReference type="SAM" id="SignalP"/>
    </source>
</evidence>
<dbReference type="AlphaFoldDB" id="A0A061DA71"/>
<dbReference type="GO" id="GO:0051087">
    <property type="term" value="F:protein-folding chaperone binding"/>
    <property type="evidence" value="ECO:0007669"/>
    <property type="project" value="TreeGrafter"/>
</dbReference>
<dbReference type="GeneID" id="24565393"/>
<protein>
    <submittedName>
        <fullName evidence="5">Chaperonin, 10 kDa family protein, putative</fullName>
    </submittedName>
</protein>
<organism evidence="5 6">
    <name type="scientific">Babesia bigemina</name>
    <dbReference type="NCBI Taxonomy" id="5866"/>
    <lineage>
        <taxon>Eukaryota</taxon>
        <taxon>Sar</taxon>
        <taxon>Alveolata</taxon>
        <taxon>Apicomplexa</taxon>
        <taxon>Aconoidasida</taxon>
        <taxon>Piroplasmida</taxon>
        <taxon>Babesiidae</taxon>
        <taxon>Babesia</taxon>
    </lineage>
</organism>
<feature type="chain" id="PRO_5001600735" evidence="4">
    <location>
        <begin position="17"/>
        <end position="305"/>
    </location>
</feature>
<dbReference type="SUPFAM" id="SSF50129">
    <property type="entry name" value="GroES-like"/>
    <property type="match status" value="2"/>
</dbReference>
<dbReference type="GO" id="GO:0046872">
    <property type="term" value="F:metal ion binding"/>
    <property type="evidence" value="ECO:0007669"/>
    <property type="project" value="TreeGrafter"/>
</dbReference>
<dbReference type="PANTHER" id="PTHR10772:SF63">
    <property type="entry name" value="20 KDA CHAPERONIN, CHLOROPLASTIC"/>
    <property type="match status" value="1"/>
</dbReference>
<dbReference type="InterPro" id="IPR020818">
    <property type="entry name" value="Chaperonin_GroES"/>
</dbReference>
<dbReference type="InterPro" id="IPR018369">
    <property type="entry name" value="Chaprnonin_Cpn10_CS"/>
</dbReference>
<dbReference type="Proteomes" id="UP000033188">
    <property type="component" value="Chromosome 3"/>
</dbReference>
<comment type="similarity">
    <text evidence="1 3">Belongs to the GroES chaperonin family.</text>
</comment>
<accession>A0A061DA71</accession>
<dbReference type="KEGG" id="bbig:BBBOND_0307560"/>
<dbReference type="OMA" id="NIVHSKW"/>
<dbReference type="Gene3D" id="2.30.33.40">
    <property type="entry name" value="GroES chaperonin"/>
    <property type="match status" value="2"/>
</dbReference>
<dbReference type="InterPro" id="IPR011032">
    <property type="entry name" value="GroES-like_sf"/>
</dbReference>
<gene>
    <name evidence="5" type="ORF">BBBOND_0307560</name>
</gene>
<dbReference type="SMART" id="SM00883">
    <property type="entry name" value="Cpn10"/>
    <property type="match status" value="2"/>
</dbReference>
<dbReference type="CDD" id="cd00320">
    <property type="entry name" value="cpn10"/>
    <property type="match status" value="2"/>
</dbReference>
<feature type="signal peptide" evidence="4">
    <location>
        <begin position="1"/>
        <end position="16"/>
    </location>
</feature>
<dbReference type="VEuPathDB" id="PiroplasmaDB:BBBOND_0307560"/>
<dbReference type="GO" id="GO:0051082">
    <property type="term" value="F:unfolded protein binding"/>
    <property type="evidence" value="ECO:0007669"/>
    <property type="project" value="TreeGrafter"/>
</dbReference>
<evidence type="ECO:0000313" key="5">
    <source>
        <dbReference type="EMBL" id="CDR96852.1"/>
    </source>
</evidence>
<dbReference type="OrthoDB" id="184876at2759"/>